<dbReference type="GO" id="GO:1904356">
    <property type="term" value="P:regulation of telomere maintenance via telomere lengthening"/>
    <property type="evidence" value="ECO:0007669"/>
    <property type="project" value="TreeGrafter"/>
</dbReference>
<sequence>MTARKTKGNDAILPFAALQLLAPPVRLVSAALWKVMEQRDVMHYGVVEEFVTSACETVPGLLTVRHQGKLALGLRARLIMELCSTQPDKKEIMSHLERIRAPAALSTSSATKKRDLKIMNTVEGFQSLVHSLLTDTTRRKHFFKEEFPVDYGPKFDQELEKLLWEFLIRLDQFFPVPNLAQVACARAASQPQLLQTLLQHQTCLGHLETADSILSSLYLPPSGKVPSDPPTGATNSFYQSYNTQTRDKTPFIKPVMGLIFNEDVPFMIRTQRGEEQAKHATNEHWNPKKNLKFTAIKQKLKDDGTIKGEEQVEEERKESNGMKRKQPDMMESDSDEEEEEEEEEEEILGVTISGKKRIKHTTSERVDDRAALKTCMMQLGVKKLPEDPSLCSLFVSCLRRQPKVILHKLSVTAASPTRTKSSSVKQQNQKRKSPVQTPTRKLNQTQKPGSERPGLDDKENHPVLPGVIGSPSQQRTNSGTSARPGDTDDYVADSEDEATKNFKVRRYYKTKHGTYVPTLREYWKPGMTRRDLSSAVGKNRR</sequence>
<dbReference type="PANTHER" id="PTHR15512">
    <property type="entry name" value="TERF1-INTERACTING NUCLEAR FACTOR 2"/>
    <property type="match status" value="1"/>
</dbReference>
<dbReference type="GO" id="GO:0016233">
    <property type="term" value="P:telomere capping"/>
    <property type="evidence" value="ECO:0007669"/>
    <property type="project" value="InterPro"/>
</dbReference>
<dbReference type="InterPro" id="IPR029400">
    <property type="entry name" value="TINF2_N"/>
</dbReference>
<proteinExistence type="predicted"/>
<protein>
    <recommendedName>
        <fullName evidence="2">TERF1-interacting nuclear factor 2 N-terminal domain-containing protein</fullName>
    </recommendedName>
</protein>
<reference evidence="3 4" key="1">
    <citation type="submission" date="2020-03" db="EMBL/GenBank/DDBJ databases">
        <title>Dissostichus mawsoni Genome sequencing and assembly.</title>
        <authorList>
            <person name="Park H."/>
        </authorList>
    </citation>
    <scope>NUCLEOTIDE SEQUENCE [LARGE SCALE GENOMIC DNA]</scope>
    <source>
        <strain evidence="3">DM0001</strain>
        <tissue evidence="3">Muscle</tissue>
    </source>
</reference>
<feature type="domain" description="TERF1-interacting nuclear factor 2 N-terminal" evidence="2">
    <location>
        <begin position="33"/>
        <end position="181"/>
    </location>
</feature>
<feature type="compositionally biased region" description="Basic and acidic residues" evidence="1">
    <location>
        <begin position="449"/>
        <end position="461"/>
    </location>
</feature>
<organism evidence="3 4">
    <name type="scientific">Dissostichus mawsoni</name>
    <name type="common">Antarctic cod</name>
    <dbReference type="NCBI Taxonomy" id="36200"/>
    <lineage>
        <taxon>Eukaryota</taxon>
        <taxon>Metazoa</taxon>
        <taxon>Chordata</taxon>
        <taxon>Craniata</taxon>
        <taxon>Vertebrata</taxon>
        <taxon>Euteleostomi</taxon>
        <taxon>Actinopterygii</taxon>
        <taxon>Neopterygii</taxon>
        <taxon>Teleostei</taxon>
        <taxon>Neoteleostei</taxon>
        <taxon>Acanthomorphata</taxon>
        <taxon>Eupercaria</taxon>
        <taxon>Perciformes</taxon>
        <taxon>Notothenioidei</taxon>
        <taxon>Nototheniidae</taxon>
        <taxon>Dissostichus</taxon>
    </lineage>
</organism>
<feature type="region of interest" description="Disordered" evidence="1">
    <location>
        <begin position="302"/>
        <end position="348"/>
    </location>
</feature>
<accession>A0A7J5XJB0</accession>
<evidence type="ECO:0000256" key="1">
    <source>
        <dbReference type="SAM" id="MobiDB-lite"/>
    </source>
</evidence>
<feature type="compositionally biased region" description="Basic and acidic residues" evidence="1">
    <location>
        <begin position="302"/>
        <end position="328"/>
    </location>
</feature>
<dbReference type="GO" id="GO:0042162">
    <property type="term" value="F:telomeric DNA binding"/>
    <property type="evidence" value="ECO:0007669"/>
    <property type="project" value="TreeGrafter"/>
</dbReference>
<keyword evidence="4" id="KW-1185">Reference proteome</keyword>
<feature type="region of interest" description="Disordered" evidence="1">
    <location>
        <begin position="414"/>
        <end position="501"/>
    </location>
</feature>
<feature type="compositionally biased region" description="Polar residues" evidence="1">
    <location>
        <begin position="470"/>
        <end position="481"/>
    </location>
</feature>
<feature type="compositionally biased region" description="Acidic residues" evidence="1">
    <location>
        <begin position="330"/>
        <end position="347"/>
    </location>
</feature>
<dbReference type="CDD" id="cd11657">
    <property type="entry name" value="TIN2_N"/>
    <property type="match status" value="1"/>
</dbReference>
<dbReference type="OrthoDB" id="8652439at2759"/>
<dbReference type="InterPro" id="IPR039098">
    <property type="entry name" value="TINF2"/>
</dbReference>
<dbReference type="PANTHER" id="PTHR15512:SF0">
    <property type="entry name" value="TERF1-INTERACTING NUCLEAR FACTOR 2"/>
    <property type="match status" value="1"/>
</dbReference>
<evidence type="ECO:0000313" key="3">
    <source>
        <dbReference type="EMBL" id="KAF3837154.1"/>
    </source>
</evidence>
<feature type="compositionally biased region" description="Polar residues" evidence="1">
    <location>
        <begin position="434"/>
        <end position="448"/>
    </location>
</feature>
<name>A0A7J5XJB0_DISMA</name>
<dbReference type="Proteomes" id="UP000518266">
    <property type="component" value="Unassembled WGS sequence"/>
</dbReference>
<gene>
    <name evidence="3" type="ORF">F7725_004618</name>
</gene>
<dbReference type="EMBL" id="JAAKFY010000023">
    <property type="protein sequence ID" value="KAF3837154.1"/>
    <property type="molecule type" value="Genomic_DNA"/>
</dbReference>
<feature type="compositionally biased region" description="Polar residues" evidence="1">
    <location>
        <begin position="414"/>
        <end position="427"/>
    </location>
</feature>
<evidence type="ECO:0000259" key="2">
    <source>
        <dbReference type="Pfam" id="PF14973"/>
    </source>
</evidence>
<dbReference type="Pfam" id="PF14973">
    <property type="entry name" value="TINF2_N"/>
    <property type="match status" value="1"/>
</dbReference>
<evidence type="ECO:0000313" key="4">
    <source>
        <dbReference type="Proteomes" id="UP000518266"/>
    </source>
</evidence>
<feature type="compositionally biased region" description="Acidic residues" evidence="1">
    <location>
        <begin position="487"/>
        <end position="496"/>
    </location>
</feature>
<comment type="caution">
    <text evidence="3">The sequence shown here is derived from an EMBL/GenBank/DDBJ whole genome shotgun (WGS) entry which is preliminary data.</text>
</comment>
<dbReference type="AlphaFoldDB" id="A0A7J5XJB0"/>
<dbReference type="GO" id="GO:0070187">
    <property type="term" value="C:shelterin complex"/>
    <property type="evidence" value="ECO:0007669"/>
    <property type="project" value="InterPro"/>
</dbReference>